<keyword evidence="3" id="KW-1185">Reference proteome</keyword>
<evidence type="ECO:0000313" key="3">
    <source>
        <dbReference type="Proteomes" id="UP000078492"/>
    </source>
</evidence>
<sequence>MLADSETMTLERALAPLMTIGAFCNLAMFEYPLGKSRTYITCLYGLAKWSLLTYFFYYSYYIASFRIKIIYILQIISLLTIILIPISICRFKELKICLHELAIVDHTLEAFGTPKEYQRLRNWIIRMIIGLTVYVCYIVTYKAFLYSFVYDTISWGMILNIFLMCYPYNAVALSALISAAILGLVL</sequence>
<feature type="transmembrane region" description="Helical" evidence="1">
    <location>
        <begin position="43"/>
        <end position="63"/>
    </location>
</feature>
<evidence type="ECO:0000256" key="1">
    <source>
        <dbReference type="SAM" id="Phobius"/>
    </source>
</evidence>
<feature type="transmembrane region" description="Helical" evidence="1">
    <location>
        <begin position="123"/>
        <end position="149"/>
    </location>
</feature>
<reference evidence="2 3" key="1">
    <citation type="submission" date="2015-09" db="EMBL/GenBank/DDBJ databases">
        <title>Trachymyrmex cornetzi WGS genome.</title>
        <authorList>
            <person name="Nygaard S."/>
            <person name="Hu H."/>
            <person name="Boomsma J."/>
            <person name="Zhang G."/>
        </authorList>
    </citation>
    <scope>NUCLEOTIDE SEQUENCE [LARGE SCALE GENOMIC DNA]</scope>
    <source>
        <strain evidence="2">Tcor2-1</strain>
        <tissue evidence="2">Whole body</tissue>
    </source>
</reference>
<feature type="transmembrane region" description="Helical" evidence="1">
    <location>
        <begin position="161"/>
        <end position="185"/>
    </location>
</feature>
<proteinExistence type="predicted"/>
<keyword evidence="1" id="KW-1133">Transmembrane helix</keyword>
<protein>
    <recommendedName>
        <fullName evidence="4">Gustatory receptor</fullName>
    </recommendedName>
</protein>
<name>A0A151JPV5_9HYME</name>
<keyword evidence="1" id="KW-0812">Transmembrane</keyword>
<gene>
    <name evidence="2" type="ORF">ALC57_01403</name>
</gene>
<feature type="transmembrane region" description="Helical" evidence="1">
    <location>
        <begin position="12"/>
        <end position="31"/>
    </location>
</feature>
<evidence type="ECO:0000313" key="2">
    <source>
        <dbReference type="EMBL" id="KYN29165.1"/>
    </source>
</evidence>
<accession>A0A151JPV5</accession>
<evidence type="ECO:0008006" key="4">
    <source>
        <dbReference type="Google" id="ProtNLM"/>
    </source>
</evidence>
<dbReference type="EMBL" id="KQ978696">
    <property type="protein sequence ID" value="KYN29165.1"/>
    <property type="molecule type" value="Genomic_DNA"/>
</dbReference>
<keyword evidence="1" id="KW-0472">Membrane</keyword>
<dbReference type="Proteomes" id="UP000078492">
    <property type="component" value="Unassembled WGS sequence"/>
</dbReference>
<feature type="transmembrane region" description="Helical" evidence="1">
    <location>
        <begin position="69"/>
        <end position="89"/>
    </location>
</feature>
<organism evidence="2 3">
    <name type="scientific">Trachymyrmex cornetzi</name>
    <dbReference type="NCBI Taxonomy" id="471704"/>
    <lineage>
        <taxon>Eukaryota</taxon>
        <taxon>Metazoa</taxon>
        <taxon>Ecdysozoa</taxon>
        <taxon>Arthropoda</taxon>
        <taxon>Hexapoda</taxon>
        <taxon>Insecta</taxon>
        <taxon>Pterygota</taxon>
        <taxon>Neoptera</taxon>
        <taxon>Endopterygota</taxon>
        <taxon>Hymenoptera</taxon>
        <taxon>Apocrita</taxon>
        <taxon>Aculeata</taxon>
        <taxon>Formicoidea</taxon>
        <taxon>Formicidae</taxon>
        <taxon>Myrmicinae</taxon>
        <taxon>Trachymyrmex</taxon>
    </lineage>
</organism>
<dbReference type="AlphaFoldDB" id="A0A151JPV5"/>